<proteinExistence type="predicted"/>
<name>A0ABQ9UGE1_SAGOE</name>
<dbReference type="GO" id="GO:0016787">
    <property type="term" value="F:hydrolase activity"/>
    <property type="evidence" value="ECO:0007669"/>
    <property type="project" value="UniProtKB-KW"/>
</dbReference>
<protein>
    <submittedName>
        <fullName evidence="1">Ubiquitin carboxyl-terminal hydrolase MINDY-4</fullName>
    </submittedName>
</protein>
<organism evidence="1 2">
    <name type="scientific">Saguinus oedipus</name>
    <name type="common">Cotton-top tamarin</name>
    <name type="synonym">Oedipomidas oedipus</name>
    <dbReference type="NCBI Taxonomy" id="9490"/>
    <lineage>
        <taxon>Eukaryota</taxon>
        <taxon>Metazoa</taxon>
        <taxon>Chordata</taxon>
        <taxon>Craniata</taxon>
        <taxon>Vertebrata</taxon>
        <taxon>Euteleostomi</taxon>
        <taxon>Mammalia</taxon>
        <taxon>Eutheria</taxon>
        <taxon>Euarchontoglires</taxon>
        <taxon>Primates</taxon>
        <taxon>Haplorrhini</taxon>
        <taxon>Platyrrhini</taxon>
        <taxon>Cebidae</taxon>
        <taxon>Callitrichinae</taxon>
        <taxon>Saguinus</taxon>
    </lineage>
</organism>
<comment type="caution">
    <text evidence="1">The sequence shown here is derived from an EMBL/GenBank/DDBJ whole genome shotgun (WGS) entry which is preliminary data.</text>
</comment>
<feature type="non-terminal residue" evidence="1">
    <location>
        <position position="78"/>
    </location>
</feature>
<reference evidence="1 2" key="1">
    <citation type="submission" date="2023-05" db="EMBL/GenBank/DDBJ databases">
        <title>B98-5 Cell Line De Novo Hybrid Assembly: An Optical Mapping Approach.</title>
        <authorList>
            <person name="Kananen K."/>
            <person name="Auerbach J.A."/>
            <person name="Kautto E."/>
            <person name="Blachly J.S."/>
        </authorList>
    </citation>
    <scope>NUCLEOTIDE SEQUENCE [LARGE SCALE GENOMIC DNA]</scope>
    <source>
        <strain evidence="1">B95-8</strain>
        <tissue evidence="1">Cell line</tissue>
    </source>
</reference>
<sequence length="78" mass="8745">AKENPLKTSLELITRYFLDHFGNTANNFNQETPILALSVPKKNNKVPSRCSETTLVNIYDLSDEDAGWRTSLSETSKA</sequence>
<keyword evidence="2" id="KW-1185">Reference proteome</keyword>
<dbReference type="EMBL" id="JASSZA010000012">
    <property type="protein sequence ID" value="KAK2096110.1"/>
    <property type="molecule type" value="Genomic_DNA"/>
</dbReference>
<evidence type="ECO:0000313" key="1">
    <source>
        <dbReference type="EMBL" id="KAK2096110.1"/>
    </source>
</evidence>
<evidence type="ECO:0000313" key="2">
    <source>
        <dbReference type="Proteomes" id="UP001266305"/>
    </source>
</evidence>
<accession>A0ABQ9UGE1</accession>
<keyword evidence="1" id="KW-0378">Hydrolase</keyword>
<gene>
    <name evidence="1" type="primary">MINDY4_3</name>
    <name evidence="1" type="ORF">P7K49_025144</name>
</gene>
<dbReference type="Proteomes" id="UP001266305">
    <property type="component" value="Unassembled WGS sequence"/>
</dbReference>
<feature type="non-terminal residue" evidence="1">
    <location>
        <position position="1"/>
    </location>
</feature>